<evidence type="ECO:0000256" key="2">
    <source>
        <dbReference type="ARBA" id="ARBA00009400"/>
    </source>
</evidence>
<dbReference type="PANTHER" id="PTHR32179">
    <property type="entry name" value="NICOTINATE-NUCLEOTIDE PYROPHOSPHORYLASE [CARBOXYLATING]"/>
    <property type="match status" value="1"/>
</dbReference>
<dbReference type="InterPro" id="IPR002638">
    <property type="entry name" value="Quinolinate_PRibosylTrfase_C"/>
</dbReference>
<evidence type="ECO:0000256" key="6">
    <source>
        <dbReference type="PIRNR" id="PIRNR006250"/>
    </source>
</evidence>
<evidence type="ECO:0000256" key="3">
    <source>
        <dbReference type="ARBA" id="ARBA00022642"/>
    </source>
</evidence>
<dbReference type="Pfam" id="PF01729">
    <property type="entry name" value="QRPTase_C"/>
    <property type="match status" value="1"/>
</dbReference>
<gene>
    <name evidence="10" type="primary">nadC</name>
    <name evidence="10" type="ORF">ACFOZ7_17530</name>
</gene>
<dbReference type="Pfam" id="PF02749">
    <property type="entry name" value="QRPTase_N"/>
    <property type="match status" value="1"/>
</dbReference>
<dbReference type="EMBL" id="JBHSDJ010000126">
    <property type="protein sequence ID" value="MFC4248705.1"/>
    <property type="molecule type" value="Genomic_DNA"/>
</dbReference>
<keyword evidence="5 6" id="KW-0808">Transferase</keyword>
<dbReference type="NCBIfam" id="TIGR00078">
    <property type="entry name" value="nadC"/>
    <property type="match status" value="1"/>
</dbReference>
<keyword evidence="4 6" id="KW-0328">Glycosyltransferase</keyword>
<comment type="subunit">
    <text evidence="6">Hexamer formed by 3 homodimers.</text>
</comment>
<dbReference type="PIRSF" id="PIRSF006250">
    <property type="entry name" value="NadC_ModD"/>
    <property type="match status" value="1"/>
</dbReference>
<evidence type="ECO:0000256" key="4">
    <source>
        <dbReference type="ARBA" id="ARBA00022676"/>
    </source>
</evidence>
<dbReference type="InterPro" id="IPR022412">
    <property type="entry name" value="Quinolinate_PRibosylTrfase_N"/>
</dbReference>
<dbReference type="CDD" id="cd01572">
    <property type="entry name" value="QPRTase"/>
    <property type="match status" value="1"/>
</dbReference>
<evidence type="ECO:0000259" key="9">
    <source>
        <dbReference type="Pfam" id="PF02749"/>
    </source>
</evidence>
<comment type="similarity">
    <text evidence="2 6">Belongs to the NadC/ModD family.</text>
</comment>
<dbReference type="EC" id="2.4.2.19" evidence="6"/>
<dbReference type="GeneID" id="71854113"/>
<dbReference type="Gene3D" id="3.20.20.70">
    <property type="entry name" value="Aldolase class I"/>
    <property type="match status" value="1"/>
</dbReference>
<comment type="catalytic activity">
    <reaction evidence="6">
        <text>nicotinate beta-D-ribonucleotide + CO2 + diphosphate = quinolinate + 5-phospho-alpha-D-ribose 1-diphosphate + 2 H(+)</text>
        <dbReference type="Rhea" id="RHEA:12733"/>
        <dbReference type="ChEBI" id="CHEBI:15378"/>
        <dbReference type="ChEBI" id="CHEBI:16526"/>
        <dbReference type="ChEBI" id="CHEBI:29959"/>
        <dbReference type="ChEBI" id="CHEBI:33019"/>
        <dbReference type="ChEBI" id="CHEBI:57502"/>
        <dbReference type="ChEBI" id="CHEBI:58017"/>
        <dbReference type="EC" id="2.4.2.19"/>
    </reaction>
</comment>
<dbReference type="PANTHER" id="PTHR32179:SF3">
    <property type="entry name" value="NICOTINATE-NUCLEOTIDE PYROPHOSPHORYLASE [CARBOXYLATING]"/>
    <property type="match status" value="1"/>
</dbReference>
<evidence type="ECO:0000313" key="10">
    <source>
        <dbReference type="EMBL" id="MFC4248705.1"/>
    </source>
</evidence>
<reference evidence="10 11" key="1">
    <citation type="journal article" date="2014" name="Int. J. Syst. Evol. Microbiol.">
        <title>Complete genome sequence of Corynebacterium casei LMG S-19264T (=DSM 44701T), isolated from a smear-ripened cheese.</title>
        <authorList>
            <consortium name="US DOE Joint Genome Institute (JGI-PGF)"/>
            <person name="Walter F."/>
            <person name="Albersmeier A."/>
            <person name="Kalinowski J."/>
            <person name="Ruckert C."/>
        </authorList>
    </citation>
    <scope>NUCLEOTIDE SEQUENCE [LARGE SCALE GENOMIC DNA]</scope>
    <source>
        <strain evidence="10 11">IBRC-M 10912</strain>
    </source>
</reference>
<dbReference type="InterPro" id="IPR027277">
    <property type="entry name" value="NadC/ModD"/>
</dbReference>
<feature type="domain" description="Quinolinate phosphoribosyl transferase N-terminal" evidence="9">
    <location>
        <begin position="28"/>
        <end position="98"/>
    </location>
</feature>
<keyword evidence="3 6" id="KW-0662">Pyridine nucleotide biosynthesis</keyword>
<dbReference type="InterPro" id="IPR036068">
    <property type="entry name" value="Nicotinate_pribotase-like_C"/>
</dbReference>
<name>A0ABD5P3L7_9EURY</name>
<proteinExistence type="inferred from homology"/>
<evidence type="ECO:0000256" key="5">
    <source>
        <dbReference type="ARBA" id="ARBA00022679"/>
    </source>
</evidence>
<dbReference type="SUPFAM" id="SSF54675">
    <property type="entry name" value="Nicotinate/Quinolinate PRTase N-terminal domain-like"/>
    <property type="match status" value="1"/>
</dbReference>
<dbReference type="FunFam" id="3.20.20.70:FF:000030">
    <property type="entry name" value="Nicotinate-nucleotide pyrophosphorylase, carboxylating"/>
    <property type="match status" value="1"/>
</dbReference>
<accession>A0ABD5P3L7</accession>
<dbReference type="GO" id="GO:0072521">
    <property type="term" value="P:purine-containing compound metabolic process"/>
    <property type="evidence" value="ECO:0007669"/>
    <property type="project" value="UniProtKB-ARBA"/>
</dbReference>
<dbReference type="InterPro" id="IPR037128">
    <property type="entry name" value="Quinolinate_PRibosylTase_N_sf"/>
</dbReference>
<evidence type="ECO:0000256" key="1">
    <source>
        <dbReference type="ARBA" id="ARBA00004893"/>
    </source>
</evidence>
<dbReference type="RefSeq" id="WP_246966204.1">
    <property type="nucleotide sequence ID" value="NZ_CP095397.1"/>
</dbReference>
<organism evidence="10 11">
    <name type="scientific">Natribaculum luteum</name>
    <dbReference type="NCBI Taxonomy" id="1586232"/>
    <lineage>
        <taxon>Archaea</taxon>
        <taxon>Methanobacteriati</taxon>
        <taxon>Methanobacteriota</taxon>
        <taxon>Stenosarchaea group</taxon>
        <taxon>Halobacteria</taxon>
        <taxon>Halobacteriales</taxon>
        <taxon>Natrialbaceae</taxon>
        <taxon>Natribaculum</taxon>
    </lineage>
</organism>
<dbReference type="AlphaFoldDB" id="A0ABD5P3L7"/>
<comment type="function">
    <text evidence="6">Involved in the catabolism of quinolinic acid (QA).</text>
</comment>
<sequence>MITDTQIERWLREDVGHHDVTNDVPGGTTGRLVAKEEGVVAGLEAATAVFEYLGVDVTERLEDGTRVAPGDDLLSVKGSAREVLRGERVAVNLVGHASGIATRTRAAVDAASGALRASEPRATTGRERRTESDDVRIAATRKTTPGLRGLEKRAVVAGGGDTHRLDLSHMVMVKDNHVAELGLEDAVAHFRERVSFATKIEVEVETVADAPRAARAGADVVLLDNMTPEEVERAVDTLEGDDVLIEASGGITLETVPDYAATGVDVISMGSLTHSAPSLDVSLYTGEH</sequence>
<dbReference type="GO" id="GO:0004514">
    <property type="term" value="F:nicotinate-nucleotide diphosphorylase (carboxylating) activity"/>
    <property type="evidence" value="ECO:0007669"/>
    <property type="project" value="UniProtKB-EC"/>
</dbReference>
<protein>
    <recommendedName>
        <fullName evidence="6">Nicotinate-nucleotide pyrophosphorylase [carboxylating]</fullName>
        <ecNumber evidence="6">2.4.2.19</ecNumber>
    </recommendedName>
    <alternativeName>
        <fullName evidence="6">Quinolinate phosphoribosyltransferase [decarboxylating]</fullName>
    </alternativeName>
</protein>
<dbReference type="GO" id="GO:0019363">
    <property type="term" value="P:pyridine nucleotide biosynthetic process"/>
    <property type="evidence" value="ECO:0007669"/>
    <property type="project" value="UniProtKB-KW"/>
</dbReference>
<dbReference type="Gene3D" id="3.90.1170.20">
    <property type="entry name" value="Quinolinate phosphoribosyl transferase, N-terminal domain"/>
    <property type="match status" value="1"/>
</dbReference>
<comment type="pathway">
    <text evidence="1 6">Cofactor biosynthesis; NAD(+) biosynthesis; nicotinate D-ribonucleotide from quinolinate: step 1/1.</text>
</comment>
<evidence type="ECO:0000313" key="11">
    <source>
        <dbReference type="Proteomes" id="UP001595821"/>
    </source>
</evidence>
<dbReference type="SUPFAM" id="SSF51690">
    <property type="entry name" value="Nicotinate/Quinolinate PRTase C-terminal domain-like"/>
    <property type="match status" value="1"/>
</dbReference>
<feature type="domain" description="Quinolinate phosphoribosyl transferase C-terminal" evidence="8">
    <location>
        <begin position="129"/>
        <end position="283"/>
    </location>
</feature>
<dbReference type="Proteomes" id="UP001595821">
    <property type="component" value="Unassembled WGS sequence"/>
</dbReference>
<evidence type="ECO:0000256" key="7">
    <source>
        <dbReference type="SAM" id="MobiDB-lite"/>
    </source>
</evidence>
<dbReference type="InterPro" id="IPR013785">
    <property type="entry name" value="Aldolase_TIM"/>
</dbReference>
<comment type="caution">
    <text evidence="10">The sequence shown here is derived from an EMBL/GenBank/DDBJ whole genome shotgun (WGS) entry which is preliminary data.</text>
</comment>
<feature type="region of interest" description="Disordered" evidence="7">
    <location>
        <begin position="111"/>
        <end position="130"/>
    </location>
</feature>
<dbReference type="InterPro" id="IPR004393">
    <property type="entry name" value="NadC"/>
</dbReference>
<evidence type="ECO:0000259" key="8">
    <source>
        <dbReference type="Pfam" id="PF01729"/>
    </source>
</evidence>